<dbReference type="EMBL" id="CP000510">
    <property type="protein sequence ID" value="ABM03418.1"/>
    <property type="molecule type" value="Genomic_DNA"/>
</dbReference>
<dbReference type="KEGG" id="pin:Ping_1621"/>
<dbReference type="InterPro" id="IPR012338">
    <property type="entry name" value="Beta-lactam/transpept-like"/>
</dbReference>
<dbReference type="eggNOG" id="COG1680">
    <property type="taxonomic scope" value="Bacteria"/>
</dbReference>
<feature type="domain" description="Beta-lactamase-related" evidence="1">
    <location>
        <begin position="54"/>
        <end position="381"/>
    </location>
</feature>
<dbReference type="InterPro" id="IPR050491">
    <property type="entry name" value="AmpC-like"/>
</dbReference>
<dbReference type="InterPro" id="IPR001466">
    <property type="entry name" value="Beta-lactam-related"/>
</dbReference>
<dbReference type="PANTHER" id="PTHR46825">
    <property type="entry name" value="D-ALANYL-D-ALANINE-CARBOXYPEPTIDASE/ENDOPEPTIDASE AMPH"/>
    <property type="match status" value="1"/>
</dbReference>
<dbReference type="HOGENOM" id="CLU_020027_14_3_6"/>
<dbReference type="Pfam" id="PF00144">
    <property type="entry name" value="Beta-lactamase"/>
    <property type="match status" value="1"/>
</dbReference>
<reference evidence="2 3" key="1">
    <citation type="submission" date="2007-01" db="EMBL/GenBank/DDBJ databases">
        <title>Complete sequence of Psychromonas ingrahamii 37.</title>
        <authorList>
            <consortium name="US DOE Joint Genome Institute"/>
            <person name="Copeland A."/>
            <person name="Lucas S."/>
            <person name="Lapidus A."/>
            <person name="Barry K."/>
            <person name="Detter J.C."/>
            <person name="Glavina del Rio T."/>
            <person name="Hammon N."/>
            <person name="Israni S."/>
            <person name="Dalin E."/>
            <person name="Tice H."/>
            <person name="Pitluck S."/>
            <person name="Thompson L.S."/>
            <person name="Brettin T."/>
            <person name="Bruce D."/>
            <person name="Han C."/>
            <person name="Tapia R."/>
            <person name="Schmutz J."/>
            <person name="Larimer F."/>
            <person name="Land M."/>
            <person name="Hauser L."/>
            <person name="Kyrpides N."/>
            <person name="Ivanova N."/>
            <person name="Staley J."/>
            <person name="Richardson P."/>
        </authorList>
    </citation>
    <scope>NUCLEOTIDE SEQUENCE [LARGE SCALE GENOMIC DNA]</scope>
    <source>
        <strain evidence="2 3">37</strain>
    </source>
</reference>
<keyword evidence="3" id="KW-1185">Reference proteome</keyword>
<proteinExistence type="predicted"/>
<dbReference type="AlphaFoldDB" id="A1SVA3"/>
<dbReference type="Gene3D" id="3.40.710.10">
    <property type="entry name" value="DD-peptidase/beta-lactamase superfamily"/>
    <property type="match status" value="1"/>
</dbReference>
<protein>
    <submittedName>
        <fullName evidence="2">Beta-lactamase</fullName>
    </submittedName>
</protein>
<dbReference type="Proteomes" id="UP000000639">
    <property type="component" value="Chromosome"/>
</dbReference>
<evidence type="ECO:0000259" key="1">
    <source>
        <dbReference type="Pfam" id="PF00144"/>
    </source>
</evidence>
<gene>
    <name evidence="2" type="ordered locus">Ping_1621</name>
</gene>
<organism evidence="2 3">
    <name type="scientific">Psychromonas ingrahamii (strain DSM 17664 / CCUG 51855 / 37)</name>
    <dbReference type="NCBI Taxonomy" id="357804"/>
    <lineage>
        <taxon>Bacteria</taxon>
        <taxon>Pseudomonadati</taxon>
        <taxon>Pseudomonadota</taxon>
        <taxon>Gammaproteobacteria</taxon>
        <taxon>Alteromonadales</taxon>
        <taxon>Psychromonadaceae</taxon>
        <taxon>Psychromonas</taxon>
    </lineage>
</organism>
<accession>A1SVA3</accession>
<dbReference type="STRING" id="357804.Ping_1621"/>
<evidence type="ECO:0000313" key="3">
    <source>
        <dbReference type="Proteomes" id="UP000000639"/>
    </source>
</evidence>
<name>A1SVA3_PSYIN</name>
<sequence length="426" mass="47932">MAGLYFDKLFFFAKSPLGMFLKHIIVFFLTLLFLSTIVPVSAKSTPPSKIEIEFNKLFKRAMRVNHIPGATYAIVRGDRVSTIKAYGVRGQKNNKAIDKDTSFRLASVSKTFSAELAALMIEKKSFAWNDSIVDYIPEFKLKQAGQAEAITIKHVLSHSSGLMPNAFDGYLKGGFQFSHIISKFEALEPYCSPGACYGYQNVLFSFIAEVFKRSTGKAYAELMQQMIFSPLAMNNASVGFDAYKNTTNKAYPHVKVSRNGPWHQVKIKPDFYKVEAAAGINASITDMSKWLLAQLGHTPEVISAHLLETVREPVVSTEKDVKSRTWKGIIDDAHYGIGWRVYQYNEDILYFHSGWVEGFRAVIAYSKDKQIGLVILANAESRSIDKLTVDFWRLLLKEPSVKETLLVKDIKPVKANRSVKDIKSSF</sequence>
<dbReference type="SUPFAM" id="SSF56601">
    <property type="entry name" value="beta-lactamase/transpeptidase-like"/>
    <property type="match status" value="1"/>
</dbReference>
<evidence type="ECO:0000313" key="2">
    <source>
        <dbReference type="EMBL" id="ABM03418.1"/>
    </source>
</evidence>
<dbReference type="PANTHER" id="PTHR46825:SF15">
    <property type="entry name" value="BETA-LACTAMASE-RELATED DOMAIN-CONTAINING PROTEIN"/>
    <property type="match status" value="1"/>
</dbReference>